<name>A0A2H5N884_CITUN</name>
<evidence type="ECO:0000313" key="1">
    <source>
        <dbReference type="EMBL" id="GAY36429.1"/>
    </source>
</evidence>
<gene>
    <name evidence="1" type="ORF">CUMW_279710</name>
</gene>
<accession>A0A2H5N884</accession>
<evidence type="ECO:0000313" key="2">
    <source>
        <dbReference type="Proteomes" id="UP000236630"/>
    </source>
</evidence>
<dbReference type="EMBL" id="BDQV01002255">
    <property type="protein sequence ID" value="GAY36429.1"/>
    <property type="molecule type" value="Genomic_DNA"/>
</dbReference>
<sequence>MHCLKSTTAAARGAGIEPYAAVAVAGINVLVSYNELDGTPLNISSFSTARPCYCLRTNVQK</sequence>
<proteinExistence type="predicted"/>
<comment type="caution">
    <text evidence="1">The sequence shown here is derived from an EMBL/GenBank/DDBJ whole genome shotgun (WGS) entry which is preliminary data.</text>
</comment>
<dbReference type="AlphaFoldDB" id="A0A2H5N884"/>
<protein>
    <submittedName>
        <fullName evidence="1">Uncharacterized protein</fullName>
    </submittedName>
</protein>
<dbReference type="Proteomes" id="UP000236630">
    <property type="component" value="Unassembled WGS sequence"/>
</dbReference>
<keyword evidence="2" id="KW-1185">Reference proteome</keyword>
<reference evidence="1 2" key="1">
    <citation type="journal article" date="2017" name="Front. Genet.">
        <title>Draft sequencing of the heterozygous diploid genome of Satsuma (Citrus unshiu Marc.) using a hybrid assembly approach.</title>
        <authorList>
            <person name="Shimizu T."/>
            <person name="Tanizawa Y."/>
            <person name="Mochizuki T."/>
            <person name="Nagasaki H."/>
            <person name="Yoshioka T."/>
            <person name="Toyoda A."/>
            <person name="Fujiyama A."/>
            <person name="Kaminuma E."/>
            <person name="Nakamura Y."/>
        </authorList>
    </citation>
    <scope>NUCLEOTIDE SEQUENCE [LARGE SCALE GENOMIC DNA]</scope>
    <source>
        <strain evidence="2">cv. Miyagawa wase</strain>
    </source>
</reference>
<organism evidence="1 2">
    <name type="scientific">Citrus unshiu</name>
    <name type="common">Satsuma mandarin</name>
    <name type="synonym">Citrus nobilis var. unshiu</name>
    <dbReference type="NCBI Taxonomy" id="55188"/>
    <lineage>
        <taxon>Eukaryota</taxon>
        <taxon>Viridiplantae</taxon>
        <taxon>Streptophyta</taxon>
        <taxon>Embryophyta</taxon>
        <taxon>Tracheophyta</taxon>
        <taxon>Spermatophyta</taxon>
        <taxon>Magnoliopsida</taxon>
        <taxon>eudicotyledons</taxon>
        <taxon>Gunneridae</taxon>
        <taxon>Pentapetalae</taxon>
        <taxon>rosids</taxon>
        <taxon>malvids</taxon>
        <taxon>Sapindales</taxon>
        <taxon>Rutaceae</taxon>
        <taxon>Aurantioideae</taxon>
        <taxon>Citrus</taxon>
    </lineage>
</organism>